<reference evidence="19" key="1">
    <citation type="journal article" date="2023" name="G3 (Bethesda)">
        <title>A reference genome for the long-term kleptoplast-retaining sea slug Elysia crispata morphotype clarki.</title>
        <authorList>
            <person name="Eastman K.E."/>
            <person name="Pendleton A.L."/>
            <person name="Shaikh M.A."/>
            <person name="Suttiyut T."/>
            <person name="Ogas R."/>
            <person name="Tomko P."/>
            <person name="Gavelis G."/>
            <person name="Widhalm J.R."/>
            <person name="Wisecaver J.H."/>
        </authorList>
    </citation>
    <scope>NUCLEOTIDE SEQUENCE</scope>
    <source>
        <strain evidence="19">ECLA1</strain>
    </source>
</reference>
<comment type="function">
    <text evidence="15">Converts trimethyllysine (TML) into hydroxytrimethyllysine (HTML).</text>
</comment>
<dbReference type="EC" id="1.14.11.8" evidence="5"/>
<dbReference type="FunFam" id="3.60.130.10:FF:000001">
    <property type="entry name" value="Trimethyllysine dioxygenase, mitochondrial"/>
    <property type="match status" value="1"/>
</dbReference>
<evidence type="ECO:0000259" key="17">
    <source>
        <dbReference type="Pfam" id="PF02668"/>
    </source>
</evidence>
<evidence type="ECO:0000256" key="14">
    <source>
        <dbReference type="ARBA" id="ARBA00032283"/>
    </source>
</evidence>
<protein>
    <recommendedName>
        <fullName evidence="6">Trimethyllysine dioxygenase, mitochondrial</fullName>
        <ecNumber evidence="5">1.14.11.8</ecNumber>
    </recommendedName>
    <alternativeName>
        <fullName evidence="13">Epsilon-trimethyllysine 2-oxoglutarate dioxygenase</fullName>
    </alternativeName>
    <alternativeName>
        <fullName evidence="12">TML hydroxylase</fullName>
    </alternativeName>
    <alternativeName>
        <fullName evidence="14">TML-alpha-ketoglutarate dioxygenase</fullName>
    </alternativeName>
</protein>
<organism evidence="19 20">
    <name type="scientific">Elysia crispata</name>
    <name type="common">lettuce slug</name>
    <dbReference type="NCBI Taxonomy" id="231223"/>
    <lineage>
        <taxon>Eukaryota</taxon>
        <taxon>Metazoa</taxon>
        <taxon>Spiralia</taxon>
        <taxon>Lophotrochozoa</taxon>
        <taxon>Mollusca</taxon>
        <taxon>Gastropoda</taxon>
        <taxon>Heterobranchia</taxon>
        <taxon>Euthyneura</taxon>
        <taxon>Panpulmonata</taxon>
        <taxon>Sacoglossa</taxon>
        <taxon>Placobranchoidea</taxon>
        <taxon>Plakobranchidae</taxon>
        <taxon>Elysia</taxon>
    </lineage>
</organism>
<evidence type="ECO:0000256" key="1">
    <source>
        <dbReference type="ARBA" id="ARBA00001954"/>
    </source>
</evidence>
<evidence type="ECO:0000256" key="13">
    <source>
        <dbReference type="ARBA" id="ARBA00031778"/>
    </source>
</evidence>
<sequence>MKSINISTISRSVHVLLAQPAKAAPHQIKLIHHLAAQQQAPIHHQSQQQQQQQQYRQKRLACNTALCSGKCKKSARRQLEAVSGGSPVSHKHTGNVAHAVEHGPEVSRHDLDQILEVSISPDGQLARIPYMWLRDHCRSKRCFNHNTQQKIPDLQLLERDLTPQSVLADDKNLSIKWRDGHETQYSFDWLAEHFYPGQFSKRTKRAMWDKKKINSGPLPAVPFEYHMNSEEGLRQSLQNLVKYGFTMVTEAPPTAEGTRQASERVSPIQESMYGGLWTVSPAMGNNDTAYTHEGLGAHTDNTYLSSPAGIEVFHLLEHDGTGGESLLVDGFNAVDTVRQEDPEAYQTLRDTLIPFEYMATAADGKPPYLLKAYSPIFTEHPGTGELLTFRFNAYDRGTLDTVEPSQLPKFYKAYQHLSQVISRPESEFWYKLSPGTVLLVDNWRVMHGRGAFTGFRLLSGCYLSRDEWVSEARRAGVL</sequence>
<dbReference type="PANTHER" id="PTHR10696:SF51">
    <property type="entry name" value="TRIMETHYLLYSINE DIOXYGENASE, MITOCHONDRIAL"/>
    <property type="match status" value="1"/>
</dbReference>
<keyword evidence="8" id="KW-0124">Carnitine biosynthesis</keyword>
<dbReference type="CDD" id="cd00250">
    <property type="entry name" value="CAS_like"/>
    <property type="match status" value="1"/>
</dbReference>
<proteinExistence type="inferred from homology"/>
<evidence type="ECO:0000256" key="8">
    <source>
        <dbReference type="ARBA" id="ARBA00022873"/>
    </source>
</evidence>
<dbReference type="GO" id="GO:0005739">
    <property type="term" value="C:mitochondrion"/>
    <property type="evidence" value="ECO:0007669"/>
    <property type="project" value="TreeGrafter"/>
</dbReference>
<evidence type="ECO:0000256" key="5">
    <source>
        <dbReference type="ARBA" id="ARBA00012267"/>
    </source>
</evidence>
<dbReference type="InterPro" id="IPR012776">
    <property type="entry name" value="Trimethyllysine_dOase"/>
</dbReference>
<dbReference type="InterPro" id="IPR038492">
    <property type="entry name" value="GBBH-like_N_sf"/>
</dbReference>
<comment type="cofactor">
    <cofactor evidence="1">
        <name>Fe(2+)</name>
        <dbReference type="ChEBI" id="CHEBI:29033"/>
    </cofactor>
</comment>
<evidence type="ECO:0000313" key="20">
    <source>
        <dbReference type="Proteomes" id="UP001283361"/>
    </source>
</evidence>
<comment type="cofactor">
    <cofactor evidence="2">
        <name>L-ascorbate</name>
        <dbReference type="ChEBI" id="CHEBI:38290"/>
    </cofactor>
</comment>
<dbReference type="GO" id="GO:0005506">
    <property type="term" value="F:iron ion binding"/>
    <property type="evidence" value="ECO:0007669"/>
    <property type="project" value="InterPro"/>
</dbReference>
<dbReference type="Gene3D" id="3.60.130.10">
    <property type="entry name" value="Clavaminate synthase-like"/>
    <property type="match status" value="1"/>
</dbReference>
<dbReference type="NCBIfam" id="TIGR02410">
    <property type="entry name" value="carnitine_TMLD"/>
    <property type="match status" value="1"/>
</dbReference>
<evidence type="ECO:0000256" key="9">
    <source>
        <dbReference type="ARBA" id="ARBA00022964"/>
    </source>
</evidence>
<accession>A0AAE1DGK7</accession>
<name>A0AAE1DGK7_9GAST</name>
<dbReference type="AlphaFoldDB" id="A0AAE1DGK7"/>
<keyword evidence="10" id="KW-0560">Oxidoreductase</keyword>
<comment type="similarity">
    <text evidence="4">Belongs to the gamma-BBH/TMLD family.</text>
</comment>
<dbReference type="InterPro" id="IPR010376">
    <property type="entry name" value="GBBH-like_N"/>
</dbReference>
<evidence type="ECO:0000256" key="12">
    <source>
        <dbReference type="ARBA" id="ARBA00030363"/>
    </source>
</evidence>
<evidence type="ECO:0000256" key="6">
    <source>
        <dbReference type="ARBA" id="ARBA00016835"/>
    </source>
</evidence>
<dbReference type="InterPro" id="IPR050411">
    <property type="entry name" value="AlphaKG_dependent_hydroxylases"/>
</dbReference>
<dbReference type="PANTHER" id="PTHR10696">
    <property type="entry name" value="GAMMA-BUTYROBETAINE HYDROXYLASE-RELATED"/>
    <property type="match status" value="1"/>
</dbReference>
<dbReference type="InterPro" id="IPR042098">
    <property type="entry name" value="TauD-like_sf"/>
</dbReference>
<feature type="domain" description="TauD/TfdA-like" evidence="17">
    <location>
        <begin position="222"/>
        <end position="462"/>
    </location>
</feature>
<dbReference type="InterPro" id="IPR003819">
    <property type="entry name" value="TauD/TfdA-like"/>
</dbReference>
<evidence type="ECO:0000256" key="2">
    <source>
        <dbReference type="ARBA" id="ARBA00001961"/>
    </source>
</evidence>
<dbReference type="Pfam" id="PF02668">
    <property type="entry name" value="TauD"/>
    <property type="match status" value="1"/>
</dbReference>
<gene>
    <name evidence="19" type="ORF">RRG08_046906</name>
</gene>
<comment type="caution">
    <text evidence="19">The sequence shown here is derived from an EMBL/GenBank/DDBJ whole genome shotgun (WGS) entry which is preliminary data.</text>
</comment>
<dbReference type="Proteomes" id="UP001283361">
    <property type="component" value="Unassembled WGS sequence"/>
</dbReference>
<evidence type="ECO:0000256" key="16">
    <source>
        <dbReference type="ARBA" id="ARBA00049334"/>
    </source>
</evidence>
<comment type="catalytic activity">
    <reaction evidence="16">
        <text>N(6),N(6),N(6)-trimethyl-L-lysine + 2-oxoglutarate + O2 = (3S)-3-hydroxy-N(6),N(6),N(6)-trimethyl-L-lysine + succinate + CO2</text>
        <dbReference type="Rhea" id="RHEA:14181"/>
        <dbReference type="ChEBI" id="CHEBI:15379"/>
        <dbReference type="ChEBI" id="CHEBI:16526"/>
        <dbReference type="ChEBI" id="CHEBI:16810"/>
        <dbReference type="ChEBI" id="CHEBI:30031"/>
        <dbReference type="ChEBI" id="CHEBI:58100"/>
        <dbReference type="ChEBI" id="CHEBI:141499"/>
        <dbReference type="EC" id="1.14.11.8"/>
    </reaction>
</comment>
<keyword evidence="7" id="KW-0479">Metal-binding</keyword>
<keyword evidence="11" id="KW-0408">Iron</keyword>
<dbReference type="EMBL" id="JAWDGP010003890">
    <property type="protein sequence ID" value="KAK3769801.1"/>
    <property type="molecule type" value="Genomic_DNA"/>
</dbReference>
<keyword evidence="9" id="KW-0223">Dioxygenase</keyword>
<dbReference type="Pfam" id="PF06155">
    <property type="entry name" value="GBBH-like_N"/>
    <property type="match status" value="1"/>
</dbReference>
<keyword evidence="20" id="KW-1185">Reference proteome</keyword>
<dbReference type="GO" id="GO:0050353">
    <property type="term" value="F:trimethyllysine dioxygenase activity"/>
    <property type="evidence" value="ECO:0007669"/>
    <property type="project" value="UniProtKB-EC"/>
</dbReference>
<evidence type="ECO:0000256" key="7">
    <source>
        <dbReference type="ARBA" id="ARBA00022723"/>
    </source>
</evidence>
<evidence type="ECO:0000256" key="15">
    <source>
        <dbReference type="ARBA" id="ARBA00046008"/>
    </source>
</evidence>
<feature type="domain" description="Gamma-butyrobetaine hydroxylase-like N-terminal" evidence="18">
    <location>
        <begin position="111"/>
        <end position="190"/>
    </location>
</feature>
<evidence type="ECO:0000313" key="19">
    <source>
        <dbReference type="EMBL" id="KAK3769801.1"/>
    </source>
</evidence>
<comment type="pathway">
    <text evidence="3">Amine and polyamine biosynthesis; carnitine biosynthesis.</text>
</comment>
<dbReference type="GO" id="GO:0045329">
    <property type="term" value="P:carnitine biosynthetic process"/>
    <property type="evidence" value="ECO:0007669"/>
    <property type="project" value="UniProtKB-KW"/>
</dbReference>
<dbReference type="SUPFAM" id="SSF51197">
    <property type="entry name" value="Clavaminate synthase-like"/>
    <property type="match status" value="1"/>
</dbReference>
<evidence type="ECO:0000256" key="10">
    <source>
        <dbReference type="ARBA" id="ARBA00023002"/>
    </source>
</evidence>
<dbReference type="FunFam" id="3.30.2020.30:FF:000002">
    <property type="entry name" value="Putative gamma-butyrobetaine dioxygenase"/>
    <property type="match status" value="1"/>
</dbReference>
<evidence type="ECO:0000256" key="11">
    <source>
        <dbReference type="ARBA" id="ARBA00023004"/>
    </source>
</evidence>
<evidence type="ECO:0000259" key="18">
    <source>
        <dbReference type="Pfam" id="PF06155"/>
    </source>
</evidence>
<evidence type="ECO:0000256" key="4">
    <source>
        <dbReference type="ARBA" id="ARBA00008654"/>
    </source>
</evidence>
<evidence type="ECO:0000256" key="3">
    <source>
        <dbReference type="ARBA" id="ARBA00005022"/>
    </source>
</evidence>
<dbReference type="Gene3D" id="3.30.2020.30">
    <property type="match status" value="1"/>
</dbReference>